<dbReference type="EMBL" id="JAFMYU010000002">
    <property type="protein sequence ID" value="MBO0930049.1"/>
    <property type="molecule type" value="Genomic_DNA"/>
</dbReference>
<evidence type="ECO:0008006" key="4">
    <source>
        <dbReference type="Google" id="ProtNLM"/>
    </source>
</evidence>
<feature type="signal peptide" evidence="1">
    <location>
        <begin position="1"/>
        <end position="18"/>
    </location>
</feature>
<dbReference type="AlphaFoldDB" id="A0A939G146"/>
<evidence type="ECO:0000256" key="1">
    <source>
        <dbReference type="SAM" id="SignalP"/>
    </source>
</evidence>
<sequence length="177" mass="19304">MLLSLRLVCLLTIPIAFCGLAPNRSAPLQPTTANQPRQVVAWQYESKSDQISGTVDKAILAATNVVQFPYPYAGGSTVSLILRHRNGHTNAYLTTSKGLFTSSFQGGRAQLRFDGARAVTYTLTAAENGSGSTIFFDADQPLIRQIRSAKSLTMRVQCPGLSLDELRFTTAGLRWKH</sequence>
<evidence type="ECO:0000313" key="2">
    <source>
        <dbReference type="EMBL" id="MBO0930049.1"/>
    </source>
</evidence>
<gene>
    <name evidence="2" type="ORF">J2I48_03545</name>
</gene>
<dbReference type="RefSeq" id="WP_207334013.1">
    <property type="nucleotide sequence ID" value="NZ_JAFMYU010000002.1"/>
</dbReference>
<evidence type="ECO:0000313" key="3">
    <source>
        <dbReference type="Proteomes" id="UP000664795"/>
    </source>
</evidence>
<keyword evidence="1" id="KW-0732">Signal</keyword>
<protein>
    <recommendedName>
        <fullName evidence="4">DUF4251 domain-containing protein</fullName>
    </recommendedName>
</protein>
<proteinExistence type="predicted"/>
<feature type="chain" id="PRO_5036784006" description="DUF4251 domain-containing protein" evidence="1">
    <location>
        <begin position="19"/>
        <end position="177"/>
    </location>
</feature>
<dbReference type="Proteomes" id="UP000664795">
    <property type="component" value="Unassembled WGS sequence"/>
</dbReference>
<accession>A0A939G146</accession>
<comment type="caution">
    <text evidence="2">The sequence shown here is derived from an EMBL/GenBank/DDBJ whole genome shotgun (WGS) entry which is preliminary data.</text>
</comment>
<keyword evidence="3" id="KW-1185">Reference proteome</keyword>
<reference evidence="2 3" key="1">
    <citation type="submission" date="2021-03" db="EMBL/GenBank/DDBJ databases">
        <title>Fibrella sp. HMF5036 genome sequencing and assembly.</title>
        <authorList>
            <person name="Kang H."/>
            <person name="Kim H."/>
            <person name="Bae S."/>
            <person name="Joh K."/>
        </authorList>
    </citation>
    <scope>NUCLEOTIDE SEQUENCE [LARGE SCALE GENOMIC DNA]</scope>
    <source>
        <strain evidence="2 3">HMF5036</strain>
    </source>
</reference>
<organism evidence="2 3">
    <name type="scientific">Fibrella aquatilis</name>
    <dbReference type="NCBI Taxonomy" id="2817059"/>
    <lineage>
        <taxon>Bacteria</taxon>
        <taxon>Pseudomonadati</taxon>
        <taxon>Bacteroidota</taxon>
        <taxon>Cytophagia</taxon>
        <taxon>Cytophagales</taxon>
        <taxon>Spirosomataceae</taxon>
        <taxon>Fibrella</taxon>
    </lineage>
</organism>
<name>A0A939G146_9BACT</name>